<comment type="caution">
    <text evidence="7">The sequence shown here is derived from an EMBL/GenBank/DDBJ whole genome shotgun (WGS) entry which is preliminary data.</text>
</comment>
<dbReference type="PANTHER" id="PTHR10903">
    <property type="entry name" value="GTPASE, IMAP FAMILY MEMBER-RELATED"/>
    <property type="match status" value="1"/>
</dbReference>
<dbReference type="InterPro" id="IPR006703">
    <property type="entry name" value="G_AIG1"/>
</dbReference>
<dbReference type="PANTHER" id="PTHR10903:SF184">
    <property type="entry name" value="GTP-BINDING PROTEIN A"/>
    <property type="match status" value="1"/>
</dbReference>
<organism evidence="7 8">
    <name type="scientific">Lymnaea stagnalis</name>
    <name type="common">Great pond snail</name>
    <name type="synonym">Helix stagnalis</name>
    <dbReference type="NCBI Taxonomy" id="6523"/>
    <lineage>
        <taxon>Eukaryota</taxon>
        <taxon>Metazoa</taxon>
        <taxon>Spiralia</taxon>
        <taxon>Lophotrochozoa</taxon>
        <taxon>Mollusca</taxon>
        <taxon>Gastropoda</taxon>
        <taxon>Heterobranchia</taxon>
        <taxon>Euthyneura</taxon>
        <taxon>Panpulmonata</taxon>
        <taxon>Hygrophila</taxon>
        <taxon>Lymnaeoidea</taxon>
        <taxon>Lymnaeidae</taxon>
        <taxon>Lymnaea</taxon>
    </lineage>
</organism>
<dbReference type="Pfam" id="PF04548">
    <property type="entry name" value="AIG1"/>
    <property type="match status" value="1"/>
</dbReference>
<accession>A0AAV2IGU9</accession>
<sequence>MEDTQSLLLLGRTGNGKSSTGNTILNKTAFKPRSPTTSSNDDVMKHDEAEVDGLNVKIFDGTGIGDADSDSRKEITSLIKEIQDTVFRWVVSFTAIILVLKYGVRFTKQEKDAVELIKSLFGQDVLKKWGVIVMTHGDNFEMDNEDNDGTTFDDWFKKQTGDIQTLITECDNRCVLFNNKEKDENKKRAQRHILMEKVKAVRHYPYTKDDFDKAENERKRLILKSQIPLLQSETNDIVSRANELVRDIDRRMDWQPEECKQNLLSMQRQLQSHRERLENVDQGTGIVKSLLTQISVVEMNVKSKMNQCEMSITEQRLEKHIKNSEERRIIGGRGGTSCETLWNMHKVEISLMIFIAAVVIIAVSVGVSYG</sequence>
<dbReference type="PROSITE" id="PS51720">
    <property type="entry name" value="G_AIG1"/>
    <property type="match status" value="1"/>
</dbReference>
<evidence type="ECO:0000256" key="3">
    <source>
        <dbReference type="ARBA" id="ARBA00023134"/>
    </source>
</evidence>
<reference evidence="7 8" key="1">
    <citation type="submission" date="2024-04" db="EMBL/GenBank/DDBJ databases">
        <authorList>
            <consortium name="Genoscope - CEA"/>
            <person name="William W."/>
        </authorList>
    </citation>
    <scope>NUCLEOTIDE SEQUENCE [LARGE SCALE GENOMIC DNA]</scope>
</reference>
<evidence type="ECO:0000256" key="1">
    <source>
        <dbReference type="ARBA" id="ARBA00008535"/>
    </source>
</evidence>
<evidence type="ECO:0000313" key="8">
    <source>
        <dbReference type="Proteomes" id="UP001497497"/>
    </source>
</evidence>
<keyword evidence="2" id="KW-0547">Nucleotide-binding</keyword>
<dbReference type="GO" id="GO:0005525">
    <property type="term" value="F:GTP binding"/>
    <property type="evidence" value="ECO:0007669"/>
    <property type="project" value="UniProtKB-KW"/>
</dbReference>
<feature type="region of interest" description="Disordered" evidence="4">
    <location>
        <begin position="11"/>
        <end position="43"/>
    </location>
</feature>
<evidence type="ECO:0000259" key="6">
    <source>
        <dbReference type="PROSITE" id="PS51720"/>
    </source>
</evidence>
<feature type="compositionally biased region" description="Polar residues" evidence="4">
    <location>
        <begin position="15"/>
        <end position="26"/>
    </location>
</feature>
<comment type="similarity">
    <text evidence="1">Belongs to the TRAFAC class TrmE-Era-EngA-EngB-Septin-like GTPase superfamily. AIG1/Toc34/Toc159-like paraseptin GTPase family. IAN subfamily.</text>
</comment>
<keyword evidence="5" id="KW-0812">Transmembrane</keyword>
<gene>
    <name evidence="7" type="ORF">GSLYS_00019675001</name>
</gene>
<feature type="domain" description="AIG1-type G" evidence="6">
    <location>
        <begin position="2"/>
        <end position="215"/>
    </location>
</feature>
<dbReference type="EMBL" id="CAXITT010000797">
    <property type="protein sequence ID" value="CAL1546298.1"/>
    <property type="molecule type" value="Genomic_DNA"/>
</dbReference>
<keyword evidence="5" id="KW-1133">Transmembrane helix</keyword>
<feature type="transmembrane region" description="Helical" evidence="5">
    <location>
        <begin position="349"/>
        <end position="369"/>
    </location>
</feature>
<keyword evidence="5" id="KW-0472">Membrane</keyword>
<name>A0AAV2IGU9_LYMST</name>
<evidence type="ECO:0000256" key="2">
    <source>
        <dbReference type="ARBA" id="ARBA00022741"/>
    </source>
</evidence>
<keyword evidence="8" id="KW-1185">Reference proteome</keyword>
<evidence type="ECO:0000313" key="7">
    <source>
        <dbReference type="EMBL" id="CAL1546298.1"/>
    </source>
</evidence>
<protein>
    <recommendedName>
        <fullName evidence="6">AIG1-type G domain-containing protein</fullName>
    </recommendedName>
</protein>
<evidence type="ECO:0000256" key="5">
    <source>
        <dbReference type="SAM" id="Phobius"/>
    </source>
</evidence>
<proteinExistence type="inferred from homology"/>
<dbReference type="InterPro" id="IPR027417">
    <property type="entry name" value="P-loop_NTPase"/>
</dbReference>
<keyword evidence="3" id="KW-0342">GTP-binding</keyword>
<dbReference type="AlphaFoldDB" id="A0AAV2IGU9"/>
<dbReference type="Proteomes" id="UP001497497">
    <property type="component" value="Unassembled WGS sequence"/>
</dbReference>
<evidence type="ECO:0000256" key="4">
    <source>
        <dbReference type="SAM" id="MobiDB-lite"/>
    </source>
</evidence>
<dbReference type="Gene3D" id="3.40.50.300">
    <property type="entry name" value="P-loop containing nucleotide triphosphate hydrolases"/>
    <property type="match status" value="1"/>
</dbReference>
<dbReference type="SUPFAM" id="SSF52540">
    <property type="entry name" value="P-loop containing nucleoside triphosphate hydrolases"/>
    <property type="match status" value="1"/>
</dbReference>
<dbReference type="InterPro" id="IPR045058">
    <property type="entry name" value="GIMA/IAN/Toc"/>
</dbReference>